<evidence type="ECO:0008006" key="4">
    <source>
        <dbReference type="Google" id="ProtNLM"/>
    </source>
</evidence>
<reference evidence="2 3" key="1">
    <citation type="journal article" date="2019" name="Sci. Rep.">
        <title>A high-quality genome of Eragrostis curvula grass provides insights into Poaceae evolution and supports new strategies to enhance forage quality.</title>
        <authorList>
            <person name="Carballo J."/>
            <person name="Santos B.A.C.M."/>
            <person name="Zappacosta D."/>
            <person name="Garbus I."/>
            <person name="Selva J.P."/>
            <person name="Gallo C.A."/>
            <person name="Diaz A."/>
            <person name="Albertini E."/>
            <person name="Caccamo M."/>
            <person name="Echenique V."/>
        </authorList>
    </citation>
    <scope>NUCLEOTIDE SEQUENCE [LARGE SCALE GENOMIC DNA]</scope>
    <source>
        <strain evidence="3">cv. Victoria</strain>
        <tissue evidence="2">Leaf</tissue>
    </source>
</reference>
<gene>
    <name evidence="2" type="ORF">EJB05_14111</name>
</gene>
<dbReference type="AlphaFoldDB" id="A0A5J9VW35"/>
<protein>
    <recommendedName>
        <fullName evidence="4">Cystatin domain-containing protein</fullName>
    </recommendedName>
</protein>
<dbReference type="Proteomes" id="UP000324897">
    <property type="component" value="Chromosome 4"/>
</dbReference>
<comment type="caution">
    <text evidence="2">The sequence shown here is derived from an EMBL/GenBank/DDBJ whole genome shotgun (WGS) entry which is preliminary data.</text>
</comment>
<evidence type="ECO:0000313" key="3">
    <source>
        <dbReference type="Proteomes" id="UP000324897"/>
    </source>
</evidence>
<proteinExistence type="predicted"/>
<evidence type="ECO:0000313" key="2">
    <source>
        <dbReference type="EMBL" id="TVU40642.1"/>
    </source>
</evidence>
<dbReference type="EMBL" id="RWGY01000007">
    <property type="protein sequence ID" value="TVU40642.1"/>
    <property type="molecule type" value="Genomic_DNA"/>
</dbReference>
<sequence length="80" mass="9534">MLKSIMILLALFMALGSFFVGTNEELFSIDVKSHQHWEQSVQVKNQELVFPVHEKWTETITIHFYIVEYIERTELIHNRV</sequence>
<keyword evidence="1" id="KW-0732">Signal</keyword>
<dbReference type="Gramene" id="TVU40642">
    <property type="protein sequence ID" value="TVU40642"/>
    <property type="gene ID" value="EJB05_14111"/>
</dbReference>
<feature type="signal peptide" evidence="1">
    <location>
        <begin position="1"/>
        <end position="16"/>
    </location>
</feature>
<accession>A0A5J9VW35</accession>
<keyword evidence="3" id="KW-1185">Reference proteome</keyword>
<feature type="chain" id="PRO_5023893318" description="Cystatin domain-containing protein" evidence="1">
    <location>
        <begin position="17"/>
        <end position="80"/>
    </location>
</feature>
<evidence type="ECO:0000256" key="1">
    <source>
        <dbReference type="SAM" id="SignalP"/>
    </source>
</evidence>
<name>A0A5J9VW35_9POAL</name>
<organism evidence="2 3">
    <name type="scientific">Eragrostis curvula</name>
    <name type="common">weeping love grass</name>
    <dbReference type="NCBI Taxonomy" id="38414"/>
    <lineage>
        <taxon>Eukaryota</taxon>
        <taxon>Viridiplantae</taxon>
        <taxon>Streptophyta</taxon>
        <taxon>Embryophyta</taxon>
        <taxon>Tracheophyta</taxon>
        <taxon>Spermatophyta</taxon>
        <taxon>Magnoliopsida</taxon>
        <taxon>Liliopsida</taxon>
        <taxon>Poales</taxon>
        <taxon>Poaceae</taxon>
        <taxon>PACMAD clade</taxon>
        <taxon>Chloridoideae</taxon>
        <taxon>Eragrostideae</taxon>
        <taxon>Eragrostidinae</taxon>
        <taxon>Eragrostis</taxon>
    </lineage>
</organism>